<accession>A0A366HNX4</accession>
<evidence type="ECO:0000313" key="2">
    <source>
        <dbReference type="Proteomes" id="UP000253426"/>
    </source>
</evidence>
<proteinExistence type="predicted"/>
<keyword evidence="2" id="KW-1185">Reference proteome</keyword>
<evidence type="ECO:0000313" key="1">
    <source>
        <dbReference type="EMBL" id="RBP45195.1"/>
    </source>
</evidence>
<name>A0A366HNX4_9BACT</name>
<gene>
    <name evidence="1" type="ORF">DES53_103193</name>
</gene>
<dbReference type="AlphaFoldDB" id="A0A366HNX4"/>
<dbReference type="Proteomes" id="UP000253426">
    <property type="component" value="Unassembled WGS sequence"/>
</dbReference>
<organism evidence="1 2">
    <name type="scientific">Roseimicrobium gellanilyticum</name>
    <dbReference type="NCBI Taxonomy" id="748857"/>
    <lineage>
        <taxon>Bacteria</taxon>
        <taxon>Pseudomonadati</taxon>
        <taxon>Verrucomicrobiota</taxon>
        <taxon>Verrucomicrobiia</taxon>
        <taxon>Verrucomicrobiales</taxon>
        <taxon>Verrucomicrobiaceae</taxon>
        <taxon>Roseimicrobium</taxon>
    </lineage>
</organism>
<protein>
    <submittedName>
        <fullName evidence="1">Uncharacterized protein</fullName>
    </submittedName>
</protein>
<reference evidence="1 2" key="1">
    <citation type="submission" date="2018-06" db="EMBL/GenBank/DDBJ databases">
        <title>Genomic Encyclopedia of Type Strains, Phase IV (KMG-IV): sequencing the most valuable type-strain genomes for metagenomic binning, comparative biology and taxonomic classification.</title>
        <authorList>
            <person name="Goeker M."/>
        </authorList>
    </citation>
    <scope>NUCLEOTIDE SEQUENCE [LARGE SCALE GENOMIC DNA]</scope>
    <source>
        <strain evidence="1 2">DSM 25532</strain>
    </source>
</reference>
<sequence length="159" mass="18585">MEIDSENGITQSVVLHSNPKYLPEGRYTMQFDGITTNRVQTGNGIPYQVVRVHFAIQTAFHGRRKFYKQYRYDELTQLVRDLGNYFDRLFPTSSKSIRRRFAFLNRFKGRFADVRVKTLTHCPKNGMVSCVTEYHGFGYFRYQEHLAAHKDVDSGTLTN</sequence>
<dbReference type="EMBL" id="QNRR01000003">
    <property type="protein sequence ID" value="RBP45195.1"/>
    <property type="molecule type" value="Genomic_DNA"/>
</dbReference>
<comment type="caution">
    <text evidence="1">The sequence shown here is derived from an EMBL/GenBank/DDBJ whole genome shotgun (WGS) entry which is preliminary data.</text>
</comment>